<reference evidence="3" key="1">
    <citation type="submission" date="2016-10" db="EMBL/GenBank/DDBJ databases">
        <authorList>
            <person name="Varghese N."/>
            <person name="Submissions S."/>
        </authorList>
    </citation>
    <scope>NUCLEOTIDE SEQUENCE [LARGE SCALE GENOMIC DNA]</scope>
    <source>
        <strain evidence="3">DSM 19482</strain>
    </source>
</reference>
<accession>A0A1U7PYE3</accession>
<dbReference type="Proteomes" id="UP000187261">
    <property type="component" value="Unassembled WGS sequence"/>
</dbReference>
<dbReference type="STRING" id="1121284.SAMN05660493_03318"/>
<evidence type="ECO:0000313" key="3">
    <source>
        <dbReference type="Proteomes" id="UP000187261"/>
    </source>
</evidence>
<name>A0A1U7PYE3_9FLAO</name>
<dbReference type="EMBL" id="FTPU01000080">
    <property type="protein sequence ID" value="SIT98962.1"/>
    <property type="molecule type" value="Genomic_DNA"/>
</dbReference>
<proteinExistence type="predicted"/>
<dbReference type="RefSeq" id="WP_143746067.1">
    <property type="nucleotide sequence ID" value="NZ_FTPU01000080.1"/>
</dbReference>
<sequence>MKRLFLLFFVIMITEMFAQNSSANKTVEGKIIQLLDQADELKYSDWKKSAQLITLADKLSEKSNDDGLRATFYKKAALIYYDRDIFDVSLKYNMTAYDYYKILVVHYQTRFIFRLFIFLSKINLFKN</sequence>
<gene>
    <name evidence="2" type="ORF">SAMN05660493_03318</name>
</gene>
<evidence type="ECO:0000313" key="2">
    <source>
        <dbReference type="EMBL" id="SIT98962.1"/>
    </source>
</evidence>
<evidence type="ECO:0000256" key="1">
    <source>
        <dbReference type="SAM" id="SignalP"/>
    </source>
</evidence>
<feature type="signal peptide" evidence="1">
    <location>
        <begin position="1"/>
        <end position="18"/>
    </location>
</feature>
<organism evidence="2 3">
    <name type="scientific">Epilithonimonas bovis DSM 19482</name>
    <dbReference type="NCBI Taxonomy" id="1121284"/>
    <lineage>
        <taxon>Bacteria</taxon>
        <taxon>Pseudomonadati</taxon>
        <taxon>Bacteroidota</taxon>
        <taxon>Flavobacteriia</taxon>
        <taxon>Flavobacteriales</taxon>
        <taxon>Weeksellaceae</taxon>
        <taxon>Chryseobacterium group</taxon>
        <taxon>Epilithonimonas</taxon>
    </lineage>
</organism>
<dbReference type="AlphaFoldDB" id="A0A1U7PYE3"/>
<protein>
    <submittedName>
        <fullName evidence="2">Uncharacterized protein</fullName>
    </submittedName>
</protein>
<keyword evidence="3" id="KW-1185">Reference proteome</keyword>
<keyword evidence="1" id="KW-0732">Signal</keyword>
<feature type="chain" id="PRO_5013024725" evidence="1">
    <location>
        <begin position="19"/>
        <end position="127"/>
    </location>
</feature>